<dbReference type="InterPro" id="IPR011009">
    <property type="entry name" value="Kinase-like_dom_sf"/>
</dbReference>
<evidence type="ECO:0000256" key="3">
    <source>
        <dbReference type="ARBA" id="ARBA00022741"/>
    </source>
</evidence>
<keyword evidence="2" id="KW-0808">Transferase</keyword>
<evidence type="ECO:0000256" key="6">
    <source>
        <dbReference type="PROSITE-ProRule" id="PRU10141"/>
    </source>
</evidence>
<evidence type="ECO:0000256" key="1">
    <source>
        <dbReference type="ARBA" id="ARBA00022527"/>
    </source>
</evidence>
<dbReference type="InterPro" id="IPR017441">
    <property type="entry name" value="Protein_kinase_ATP_BS"/>
</dbReference>
<dbReference type="Gene3D" id="3.30.200.20">
    <property type="entry name" value="Phosphorylase Kinase, domain 1"/>
    <property type="match status" value="1"/>
</dbReference>
<proteinExistence type="inferred from homology"/>
<dbReference type="GO" id="GO:0005634">
    <property type="term" value="C:nucleus"/>
    <property type="evidence" value="ECO:0007669"/>
    <property type="project" value="TreeGrafter"/>
</dbReference>
<dbReference type="PROSITE" id="PS00107">
    <property type="entry name" value="PROTEIN_KINASE_ATP"/>
    <property type="match status" value="1"/>
</dbReference>
<dbReference type="PANTHER" id="PTHR45646:SF11">
    <property type="entry name" value="SERINE_THREONINE-PROTEIN KINASE DOA"/>
    <property type="match status" value="1"/>
</dbReference>
<evidence type="ECO:0000256" key="5">
    <source>
        <dbReference type="ARBA" id="ARBA00022840"/>
    </source>
</evidence>
<evidence type="ECO:0000256" key="8">
    <source>
        <dbReference type="SAM" id="MobiDB-lite"/>
    </source>
</evidence>
<keyword evidence="3 6" id="KW-0547">Nucleotide-binding</keyword>
<name>A0A0M0JT92_9EUKA</name>
<dbReference type="Pfam" id="PF00069">
    <property type="entry name" value="Pkinase"/>
    <property type="match status" value="1"/>
</dbReference>
<dbReference type="PROSITE" id="PS50011">
    <property type="entry name" value="PROTEIN_KINASE_DOM"/>
    <property type="match status" value="1"/>
</dbReference>
<dbReference type="EMBL" id="JWZX01002405">
    <property type="protein sequence ID" value="KOO29502.1"/>
    <property type="molecule type" value="Genomic_DNA"/>
</dbReference>
<feature type="compositionally biased region" description="Basic residues" evidence="8">
    <location>
        <begin position="378"/>
        <end position="392"/>
    </location>
</feature>
<comment type="similarity">
    <text evidence="7">Belongs to the protein kinase superfamily.</text>
</comment>
<dbReference type="InterPro" id="IPR051175">
    <property type="entry name" value="CLK_kinases"/>
</dbReference>
<feature type="domain" description="Protein kinase" evidence="9">
    <location>
        <begin position="13"/>
        <end position="355"/>
    </location>
</feature>
<dbReference type="InterPro" id="IPR008271">
    <property type="entry name" value="Ser/Thr_kinase_AS"/>
</dbReference>
<feature type="region of interest" description="Disordered" evidence="8">
    <location>
        <begin position="359"/>
        <end position="392"/>
    </location>
</feature>
<organism evidence="10 11">
    <name type="scientific">Chrysochromulina tobinii</name>
    <dbReference type="NCBI Taxonomy" id="1460289"/>
    <lineage>
        <taxon>Eukaryota</taxon>
        <taxon>Haptista</taxon>
        <taxon>Haptophyta</taxon>
        <taxon>Prymnesiophyceae</taxon>
        <taxon>Prymnesiales</taxon>
        <taxon>Chrysochromulinaceae</taxon>
        <taxon>Chrysochromulina</taxon>
    </lineage>
</organism>
<evidence type="ECO:0000313" key="11">
    <source>
        <dbReference type="Proteomes" id="UP000037460"/>
    </source>
</evidence>
<evidence type="ECO:0000256" key="7">
    <source>
        <dbReference type="RuleBase" id="RU000304"/>
    </source>
</evidence>
<gene>
    <name evidence="10" type="ORF">Ctob_010371</name>
</gene>
<dbReference type="SMART" id="SM00220">
    <property type="entry name" value="S_TKc"/>
    <property type="match status" value="1"/>
</dbReference>
<feature type="compositionally biased region" description="Basic and acidic residues" evidence="8">
    <location>
        <begin position="367"/>
        <end position="377"/>
    </location>
</feature>
<dbReference type="SUPFAM" id="SSF56112">
    <property type="entry name" value="Protein kinase-like (PK-like)"/>
    <property type="match status" value="1"/>
</dbReference>
<dbReference type="InterPro" id="IPR000719">
    <property type="entry name" value="Prot_kinase_dom"/>
</dbReference>
<dbReference type="Proteomes" id="UP000037460">
    <property type="component" value="Unassembled WGS sequence"/>
</dbReference>
<keyword evidence="11" id="KW-1185">Reference proteome</keyword>
<dbReference type="Gene3D" id="1.10.510.10">
    <property type="entry name" value="Transferase(Phosphotransferase) domain 1"/>
    <property type="match status" value="1"/>
</dbReference>
<reference evidence="11" key="1">
    <citation type="journal article" date="2015" name="PLoS Genet.">
        <title>Genome Sequence and Transcriptome Analyses of Chrysochromulina tobin: Metabolic Tools for Enhanced Algal Fitness in the Prominent Order Prymnesiales (Haptophyceae).</title>
        <authorList>
            <person name="Hovde B.T."/>
            <person name="Deodato C.R."/>
            <person name="Hunsperger H.M."/>
            <person name="Ryken S.A."/>
            <person name="Yost W."/>
            <person name="Jha R.K."/>
            <person name="Patterson J."/>
            <person name="Monnat R.J. Jr."/>
            <person name="Barlow S.B."/>
            <person name="Starkenburg S.R."/>
            <person name="Cattolico R.A."/>
        </authorList>
    </citation>
    <scope>NUCLEOTIDE SEQUENCE</scope>
    <source>
        <strain evidence="11">CCMP291</strain>
    </source>
</reference>
<keyword evidence="5 6" id="KW-0067">ATP-binding</keyword>
<evidence type="ECO:0000313" key="10">
    <source>
        <dbReference type="EMBL" id="KOO29502.1"/>
    </source>
</evidence>
<feature type="binding site" evidence="6">
    <location>
        <position position="42"/>
    </location>
    <ligand>
        <name>ATP</name>
        <dbReference type="ChEBI" id="CHEBI:30616"/>
    </ligand>
</feature>
<comment type="caution">
    <text evidence="10">The sequence shown here is derived from an EMBL/GenBank/DDBJ whole genome shotgun (WGS) entry which is preliminary data.</text>
</comment>
<dbReference type="OrthoDB" id="283111at2759"/>
<dbReference type="AlphaFoldDB" id="A0A0M0JT92"/>
<evidence type="ECO:0000256" key="4">
    <source>
        <dbReference type="ARBA" id="ARBA00022777"/>
    </source>
</evidence>
<evidence type="ECO:0000256" key="2">
    <source>
        <dbReference type="ARBA" id="ARBA00022679"/>
    </source>
</evidence>
<dbReference type="GO" id="GO:0004674">
    <property type="term" value="F:protein serine/threonine kinase activity"/>
    <property type="evidence" value="ECO:0007669"/>
    <property type="project" value="UniProtKB-KW"/>
</dbReference>
<accession>A0A0M0JT92</accession>
<sequence length="392" mass="44542">MLRKGDGFDQSRYTVTRQLGKGTFGRVVEMWDSVDKRAVAVKVVRAVEKYAREAEIEAKIILDLQKTLPAGRDFPIVRLFRTFEARGHYCLAFEKLGPSLFSALKSTRGLAQAQPSGAGRSERSVVRAGIGSYFTLPQIASIAADCFEALEHIHSIRLTHTDLKPENILLVAPLEKGSALPAHPRVALIDFGGATWQHEHHSSVVCTRQYRPPEVTLGLEWNHSVDQWSMGCILAELWTGALLFSTHDEVEHLALMERTLGALPRCMLRAATCMRAERNFRHGYLRWPERALDRDSEEHVRAQRRLRECLGADSRGEPLRWSAELSDFHELLWKLLEFQPEHRLCAAAALQQPFVQRARHKSGARSRLSEIERDRTPRPRVPRVRATRRVSV</sequence>
<protein>
    <submittedName>
        <fullName evidence="10">Serine threonine-protein kinase afc3</fullName>
    </submittedName>
</protein>
<evidence type="ECO:0000259" key="9">
    <source>
        <dbReference type="PROSITE" id="PS50011"/>
    </source>
</evidence>
<dbReference type="PANTHER" id="PTHR45646">
    <property type="entry name" value="SERINE/THREONINE-PROTEIN KINASE DOA-RELATED"/>
    <property type="match status" value="1"/>
</dbReference>
<dbReference type="PROSITE" id="PS00108">
    <property type="entry name" value="PROTEIN_KINASE_ST"/>
    <property type="match status" value="1"/>
</dbReference>
<keyword evidence="4 10" id="KW-0418">Kinase</keyword>
<keyword evidence="1 7" id="KW-0723">Serine/threonine-protein kinase</keyword>
<dbReference type="GO" id="GO:0005524">
    <property type="term" value="F:ATP binding"/>
    <property type="evidence" value="ECO:0007669"/>
    <property type="project" value="UniProtKB-UniRule"/>
</dbReference>